<dbReference type="Pfam" id="PF00092">
    <property type="entry name" value="VWA"/>
    <property type="match status" value="1"/>
</dbReference>
<evidence type="ECO:0000313" key="9">
    <source>
        <dbReference type="EMBL" id="CAB3995530.1"/>
    </source>
</evidence>
<dbReference type="PANTHER" id="PTHR45080:SF8">
    <property type="entry name" value="IG-LIKE DOMAIN-CONTAINING PROTEIN"/>
    <property type="match status" value="1"/>
</dbReference>
<gene>
    <name evidence="9" type="ORF">PACLA_8A041260</name>
</gene>
<accession>A0A7D9E019</accession>
<dbReference type="GO" id="GO:0005886">
    <property type="term" value="C:plasma membrane"/>
    <property type="evidence" value="ECO:0007669"/>
    <property type="project" value="UniProtKB-SubCell"/>
</dbReference>
<evidence type="ECO:0000256" key="7">
    <source>
        <dbReference type="ARBA" id="ARBA00023180"/>
    </source>
</evidence>
<keyword evidence="4" id="KW-0677">Repeat</keyword>
<dbReference type="PANTHER" id="PTHR45080">
    <property type="entry name" value="CONTACTIN 5"/>
    <property type="match status" value="1"/>
</dbReference>
<dbReference type="PROSITE" id="PS50234">
    <property type="entry name" value="VWFA"/>
    <property type="match status" value="1"/>
</dbReference>
<dbReference type="InterPro" id="IPR002035">
    <property type="entry name" value="VWF_A"/>
</dbReference>
<dbReference type="InterPro" id="IPR013098">
    <property type="entry name" value="Ig_I-set"/>
</dbReference>
<dbReference type="SMART" id="SM00409">
    <property type="entry name" value="IG"/>
    <property type="match status" value="2"/>
</dbReference>
<keyword evidence="7" id="KW-0325">Glycoprotein</keyword>
<dbReference type="SMART" id="SM00408">
    <property type="entry name" value="IGc2"/>
    <property type="match status" value="2"/>
</dbReference>
<dbReference type="Gene3D" id="2.60.40.10">
    <property type="entry name" value="Immunoglobulins"/>
    <property type="match status" value="2"/>
</dbReference>
<evidence type="ECO:0000256" key="8">
    <source>
        <dbReference type="ARBA" id="ARBA00023319"/>
    </source>
</evidence>
<dbReference type="InterPro" id="IPR050958">
    <property type="entry name" value="Cell_Adh-Cytoskel_Orgn"/>
</dbReference>
<evidence type="ECO:0000256" key="6">
    <source>
        <dbReference type="ARBA" id="ARBA00023157"/>
    </source>
</evidence>
<protein>
    <submittedName>
        <fullName evidence="9">Contactin-3-like</fullName>
    </submittedName>
</protein>
<dbReference type="FunFam" id="2.60.40.10:FF:000273">
    <property type="entry name" value="contactin-3 isoform X1"/>
    <property type="match status" value="1"/>
</dbReference>
<keyword evidence="8" id="KW-0393">Immunoglobulin domain</keyword>
<evidence type="ECO:0000313" key="10">
    <source>
        <dbReference type="Proteomes" id="UP001152795"/>
    </source>
</evidence>
<dbReference type="PROSITE" id="PS50835">
    <property type="entry name" value="IG_LIKE"/>
    <property type="match status" value="2"/>
</dbReference>
<dbReference type="CDD" id="cd01450">
    <property type="entry name" value="vWFA_subfamily_ECM"/>
    <property type="match status" value="1"/>
</dbReference>
<dbReference type="InterPro" id="IPR003599">
    <property type="entry name" value="Ig_sub"/>
</dbReference>
<dbReference type="InterPro" id="IPR007110">
    <property type="entry name" value="Ig-like_dom"/>
</dbReference>
<dbReference type="OrthoDB" id="5967626at2759"/>
<keyword evidence="3" id="KW-0732">Signal</keyword>
<dbReference type="GO" id="GO:0050808">
    <property type="term" value="P:synapse organization"/>
    <property type="evidence" value="ECO:0007669"/>
    <property type="project" value="TreeGrafter"/>
</dbReference>
<dbReference type="Pfam" id="PF13927">
    <property type="entry name" value="Ig_3"/>
    <property type="match status" value="1"/>
</dbReference>
<proteinExistence type="predicted"/>
<reference evidence="9" key="1">
    <citation type="submission" date="2020-04" db="EMBL/GenBank/DDBJ databases">
        <authorList>
            <person name="Alioto T."/>
            <person name="Alioto T."/>
            <person name="Gomez Garrido J."/>
        </authorList>
    </citation>
    <scope>NUCLEOTIDE SEQUENCE</scope>
    <source>
        <strain evidence="9">A484AB</strain>
    </source>
</reference>
<dbReference type="GO" id="GO:0030424">
    <property type="term" value="C:axon"/>
    <property type="evidence" value="ECO:0007669"/>
    <property type="project" value="TreeGrafter"/>
</dbReference>
<dbReference type="GO" id="GO:0007156">
    <property type="term" value="P:homophilic cell adhesion via plasma membrane adhesion molecules"/>
    <property type="evidence" value="ECO:0007669"/>
    <property type="project" value="TreeGrafter"/>
</dbReference>
<dbReference type="AlphaFoldDB" id="A0A7D9E019"/>
<name>A0A7D9E019_PARCT</name>
<dbReference type="CDD" id="cd00096">
    <property type="entry name" value="Ig"/>
    <property type="match status" value="1"/>
</dbReference>
<dbReference type="SMART" id="SM00327">
    <property type="entry name" value="VWA"/>
    <property type="match status" value="1"/>
</dbReference>
<dbReference type="EMBL" id="CACRXK020002681">
    <property type="protein sequence ID" value="CAB3995530.1"/>
    <property type="molecule type" value="Genomic_DNA"/>
</dbReference>
<comment type="subcellular location">
    <subcellularLocation>
        <location evidence="1">Cell membrane</location>
    </subcellularLocation>
</comment>
<dbReference type="SUPFAM" id="SSF53300">
    <property type="entry name" value="vWA-like"/>
    <property type="match status" value="1"/>
</dbReference>
<dbReference type="InterPro" id="IPR003598">
    <property type="entry name" value="Ig_sub2"/>
</dbReference>
<keyword evidence="6" id="KW-1015">Disulfide bond</keyword>
<evidence type="ECO:0000256" key="4">
    <source>
        <dbReference type="ARBA" id="ARBA00022737"/>
    </source>
</evidence>
<dbReference type="SUPFAM" id="SSF48726">
    <property type="entry name" value="Immunoglobulin"/>
    <property type="match status" value="2"/>
</dbReference>
<dbReference type="InterPro" id="IPR036179">
    <property type="entry name" value="Ig-like_dom_sf"/>
</dbReference>
<evidence type="ECO:0000256" key="1">
    <source>
        <dbReference type="ARBA" id="ARBA00004236"/>
    </source>
</evidence>
<dbReference type="GO" id="GO:0043025">
    <property type="term" value="C:neuronal cell body"/>
    <property type="evidence" value="ECO:0007669"/>
    <property type="project" value="TreeGrafter"/>
</dbReference>
<keyword evidence="2" id="KW-1003">Cell membrane</keyword>
<dbReference type="InterPro" id="IPR036465">
    <property type="entry name" value="vWFA_dom_sf"/>
</dbReference>
<keyword evidence="10" id="KW-1185">Reference proteome</keyword>
<dbReference type="GO" id="GO:0008046">
    <property type="term" value="F:axon guidance receptor activity"/>
    <property type="evidence" value="ECO:0007669"/>
    <property type="project" value="TreeGrafter"/>
</dbReference>
<evidence type="ECO:0000256" key="5">
    <source>
        <dbReference type="ARBA" id="ARBA00023136"/>
    </source>
</evidence>
<dbReference type="Gene3D" id="3.40.50.410">
    <property type="entry name" value="von Willebrand factor, type A domain"/>
    <property type="match status" value="1"/>
</dbReference>
<keyword evidence="5" id="KW-0472">Membrane</keyword>
<dbReference type="InterPro" id="IPR013783">
    <property type="entry name" value="Ig-like_fold"/>
</dbReference>
<evidence type="ECO:0000256" key="3">
    <source>
        <dbReference type="ARBA" id="ARBA00022729"/>
    </source>
</evidence>
<dbReference type="Pfam" id="PF07679">
    <property type="entry name" value="I-set"/>
    <property type="match status" value="1"/>
</dbReference>
<organism evidence="9 10">
    <name type="scientific">Paramuricea clavata</name>
    <name type="common">Red gorgonian</name>
    <name type="synonym">Violescent sea-whip</name>
    <dbReference type="NCBI Taxonomy" id="317549"/>
    <lineage>
        <taxon>Eukaryota</taxon>
        <taxon>Metazoa</taxon>
        <taxon>Cnidaria</taxon>
        <taxon>Anthozoa</taxon>
        <taxon>Octocorallia</taxon>
        <taxon>Malacalcyonacea</taxon>
        <taxon>Plexauridae</taxon>
        <taxon>Paramuricea</taxon>
    </lineage>
</organism>
<comment type="caution">
    <text evidence="9">The sequence shown here is derived from an EMBL/GenBank/DDBJ whole genome shotgun (WGS) entry which is preliminary data.</text>
</comment>
<dbReference type="Proteomes" id="UP001152795">
    <property type="component" value="Unassembled WGS sequence"/>
</dbReference>
<evidence type="ECO:0000256" key="2">
    <source>
        <dbReference type="ARBA" id="ARBA00022475"/>
    </source>
</evidence>
<sequence>MKIRRFFDEEARDEPIADAEKKFRVEVFFKFIDKVRGRGTGDAKGVQRSDLCCQDIQFFEKNENPFGPTIKTKLEDREVVKGEEFVVLRCGAVGLPTPAYSWTFKGLNGVETPITSGENGYELQDYNHLLMITTVEPKHDGWYKCRVSSNYSGQAHVDEKTARLFVKGKPKWAYGGQLSDATAQEGVRFLWLCHAYGNPDPTYTWIKNGEKLPKSDKYEINGGVITFKSVSMDDEGLYQCVAENEFGGISSPAVLTVVTAPTTPPPDPCMVAKRNIMFLVDGSGSVPVATFGEFKKFMSLLVEKFDIGQNTTHVGVLQYSTKPRTGLEFYFTEHQTLAAVQNAISKVRYHYGAYTFGGYAMNLAQQIMNHYDRSDAKNVWVLLMDNGLWDKTMARKISRAIRQAGTKVIVLDTENIMHDIADKGLDFSSENLEENVEVVRKEICK</sequence>